<protein>
    <submittedName>
        <fullName evidence="1">Uncharacterized protein</fullName>
    </submittedName>
</protein>
<organism evidence="1 2">
    <name type="scientific">Secundilactobacillus pentosiphilus</name>
    <dbReference type="NCBI Taxonomy" id="1714682"/>
    <lineage>
        <taxon>Bacteria</taxon>
        <taxon>Bacillati</taxon>
        <taxon>Bacillota</taxon>
        <taxon>Bacilli</taxon>
        <taxon>Lactobacillales</taxon>
        <taxon>Lactobacillaceae</taxon>
        <taxon>Secundilactobacillus</taxon>
    </lineage>
</organism>
<name>A0A1Z5ITR4_9LACO</name>
<reference evidence="1 2" key="1">
    <citation type="submission" date="2015-11" db="EMBL/GenBank/DDBJ databases">
        <title>Draft genome sequences of new species of the genus Lactobacillus isolated from orchardgrass silage.</title>
        <authorList>
            <person name="Tohno M."/>
            <person name="Tanizawa Y."/>
            <person name="Arita M."/>
        </authorList>
    </citation>
    <scope>NUCLEOTIDE SEQUENCE [LARGE SCALE GENOMIC DNA]</scope>
    <source>
        <strain evidence="1 2">IWT25</strain>
    </source>
</reference>
<dbReference type="AlphaFoldDB" id="A0A1Z5ITR4"/>
<gene>
    <name evidence="1" type="ORF">IWT25_00460</name>
</gene>
<dbReference type="Proteomes" id="UP000198414">
    <property type="component" value="Unassembled WGS sequence"/>
</dbReference>
<comment type="caution">
    <text evidence="1">The sequence shown here is derived from an EMBL/GenBank/DDBJ whole genome shotgun (WGS) entry which is preliminary data.</text>
</comment>
<evidence type="ECO:0000313" key="1">
    <source>
        <dbReference type="EMBL" id="GAX05157.1"/>
    </source>
</evidence>
<dbReference type="EMBL" id="BCMI01000003">
    <property type="protein sequence ID" value="GAX05157.1"/>
    <property type="molecule type" value="Genomic_DNA"/>
</dbReference>
<accession>A0A1Z5ITR4</accession>
<proteinExistence type="predicted"/>
<dbReference type="OrthoDB" id="2676127at2"/>
<sequence length="318" mass="36146">MTDYHMDIANFNLTFGKEEEPLLEHFDDFVFPAFTADFRRERGDSKYFFQSVEIVNTDLGLAISGTLVKDTKLEVLSVYDPETQYLNEENKSYPTSPYSLFYIFLKNHRMAFIPNQKGSPRLGEFASTVRYALTRYRRQYNKEKTKEKKLPVAQLSVVGIASKASIEAELRKVEKISSLKIIFYPLNGEDFNELSGLGANLVKQMESVRKTVGSNTGNTVLNSPEDKESVAKLVEGLSGKADPTMQVKYLNGSRGKIKNEEIAQRVDFGLEGNQGIREKDKILAQTKSIPALNKESETNTNLYKRFSNIIKKYLNKKN</sequence>
<evidence type="ECO:0000313" key="2">
    <source>
        <dbReference type="Proteomes" id="UP000198414"/>
    </source>
</evidence>
<dbReference type="RefSeq" id="WP_089120511.1">
    <property type="nucleotide sequence ID" value="NZ_BCMI01000003.1"/>
</dbReference>